<dbReference type="AlphaFoldDB" id="A0A4V5ZX16"/>
<dbReference type="EMBL" id="AZBU02000014">
    <property type="protein sequence ID" value="TKR58045.1"/>
    <property type="molecule type" value="Genomic_DNA"/>
</dbReference>
<reference evidence="2 3" key="2">
    <citation type="journal article" date="2019" name="G3 (Bethesda)">
        <title>Hybrid Assembly of the Genome of the Entomopathogenic Nematode Steinernema carpocapsae Identifies the X-Chromosome.</title>
        <authorList>
            <person name="Serra L."/>
            <person name="Macchietto M."/>
            <person name="Macias-Munoz A."/>
            <person name="McGill C.J."/>
            <person name="Rodriguez I.M."/>
            <person name="Rodriguez B."/>
            <person name="Murad R."/>
            <person name="Mortazavi A."/>
        </authorList>
    </citation>
    <scope>NUCLEOTIDE SEQUENCE [LARGE SCALE GENOMIC DNA]</scope>
    <source>
        <strain evidence="2 3">ALL</strain>
    </source>
</reference>
<proteinExistence type="predicted"/>
<keyword evidence="3" id="KW-1185">Reference proteome</keyword>
<name>A0A4V5ZX16_STECR</name>
<feature type="region of interest" description="Disordered" evidence="1">
    <location>
        <begin position="39"/>
        <end position="60"/>
    </location>
</feature>
<dbReference type="Proteomes" id="UP000298663">
    <property type="component" value="Unassembled WGS sequence"/>
</dbReference>
<accession>A0A4V5ZX16</accession>
<gene>
    <name evidence="2" type="ORF">L596_030669</name>
</gene>
<evidence type="ECO:0000256" key="1">
    <source>
        <dbReference type="SAM" id="MobiDB-lite"/>
    </source>
</evidence>
<comment type="caution">
    <text evidence="2">The sequence shown here is derived from an EMBL/GenBank/DDBJ whole genome shotgun (WGS) entry which is preliminary data.</text>
</comment>
<sequence length="131" mass="14673">MELRGREFEASPGTNLTMLTPVQPIKPLPIVEFVRVGNRPRRNGVPGSAGEVSGPRSQRHDPLRAVQISTIHRVHVTHLDEVLIGDIRNALQNPSSYRHSAERHRWFRMFVCHAGGPGSIPGRCTIKTMLR</sequence>
<reference evidence="2 3" key="1">
    <citation type="journal article" date="2015" name="Genome Biol.">
        <title>Comparative genomics of Steinernema reveals deeply conserved gene regulatory networks.</title>
        <authorList>
            <person name="Dillman A.R."/>
            <person name="Macchietto M."/>
            <person name="Porter C.F."/>
            <person name="Rogers A."/>
            <person name="Williams B."/>
            <person name="Antoshechkin I."/>
            <person name="Lee M.M."/>
            <person name="Goodwin Z."/>
            <person name="Lu X."/>
            <person name="Lewis E.E."/>
            <person name="Goodrich-Blair H."/>
            <person name="Stock S.P."/>
            <person name="Adams B.J."/>
            <person name="Sternberg P.W."/>
            <person name="Mortazavi A."/>
        </authorList>
    </citation>
    <scope>NUCLEOTIDE SEQUENCE [LARGE SCALE GENOMIC DNA]</scope>
    <source>
        <strain evidence="2 3">ALL</strain>
    </source>
</reference>
<organism evidence="2 3">
    <name type="scientific">Steinernema carpocapsae</name>
    <name type="common">Entomopathogenic nematode</name>
    <dbReference type="NCBI Taxonomy" id="34508"/>
    <lineage>
        <taxon>Eukaryota</taxon>
        <taxon>Metazoa</taxon>
        <taxon>Ecdysozoa</taxon>
        <taxon>Nematoda</taxon>
        <taxon>Chromadorea</taxon>
        <taxon>Rhabditida</taxon>
        <taxon>Tylenchina</taxon>
        <taxon>Panagrolaimomorpha</taxon>
        <taxon>Strongyloidoidea</taxon>
        <taxon>Steinernematidae</taxon>
        <taxon>Steinernema</taxon>
    </lineage>
</organism>
<protein>
    <submittedName>
        <fullName evidence="2">Uncharacterized protein</fullName>
    </submittedName>
</protein>
<evidence type="ECO:0000313" key="2">
    <source>
        <dbReference type="EMBL" id="TKR58045.1"/>
    </source>
</evidence>
<evidence type="ECO:0000313" key="3">
    <source>
        <dbReference type="Proteomes" id="UP000298663"/>
    </source>
</evidence>